<keyword evidence="2" id="KW-1185">Reference proteome</keyword>
<organism evidence="1 2">
    <name type="scientific">Mucilaginibacter arboris</name>
    <dbReference type="NCBI Taxonomy" id="2682090"/>
    <lineage>
        <taxon>Bacteria</taxon>
        <taxon>Pseudomonadati</taxon>
        <taxon>Bacteroidota</taxon>
        <taxon>Sphingobacteriia</taxon>
        <taxon>Sphingobacteriales</taxon>
        <taxon>Sphingobacteriaceae</taxon>
        <taxon>Mucilaginibacter</taxon>
    </lineage>
</organism>
<sequence>MMNVEFNSLKPVKNFLYILLLICASCKEPKPPQVTFDIPALIGKNIDEVRIVLGRPLENPPGPSKPQKRLFENNYDKEGQSLLIYFNPNNRKIESFHIVSSVGYDSVKTVLKIGNLDFKNTNDYWIEPGERYFTDTYNAVTIHLK</sequence>
<name>A0A7K1SSU3_9SPHI</name>
<dbReference type="Proteomes" id="UP000462014">
    <property type="component" value="Unassembled WGS sequence"/>
</dbReference>
<proteinExistence type="predicted"/>
<dbReference type="AlphaFoldDB" id="A0A7K1SSU3"/>
<dbReference type="RefSeq" id="WP_157563861.1">
    <property type="nucleotide sequence ID" value="NZ_WPIK01000002.1"/>
</dbReference>
<evidence type="ECO:0000313" key="2">
    <source>
        <dbReference type="Proteomes" id="UP000462014"/>
    </source>
</evidence>
<accession>A0A7K1SSU3</accession>
<comment type="caution">
    <text evidence="1">The sequence shown here is derived from an EMBL/GenBank/DDBJ whole genome shotgun (WGS) entry which is preliminary data.</text>
</comment>
<dbReference type="EMBL" id="WPIK01000002">
    <property type="protein sequence ID" value="MVN20388.1"/>
    <property type="molecule type" value="Genomic_DNA"/>
</dbReference>
<reference evidence="1 2" key="1">
    <citation type="submission" date="2019-12" db="EMBL/GenBank/DDBJ databases">
        <title>Mucilaginibacter sp. HMF7410 genome sequencing and assembly.</title>
        <authorList>
            <person name="Kang H."/>
            <person name="Cha I."/>
            <person name="Kim H."/>
            <person name="Joh K."/>
        </authorList>
    </citation>
    <scope>NUCLEOTIDE SEQUENCE [LARGE SCALE GENOMIC DNA]</scope>
    <source>
        <strain evidence="1 2">HMF7410</strain>
    </source>
</reference>
<evidence type="ECO:0000313" key="1">
    <source>
        <dbReference type="EMBL" id="MVN20388.1"/>
    </source>
</evidence>
<protein>
    <submittedName>
        <fullName evidence="1">Uncharacterized protein</fullName>
    </submittedName>
</protein>
<gene>
    <name evidence="1" type="ORF">GO621_02420</name>
</gene>